<proteinExistence type="predicted"/>
<comment type="caution">
    <text evidence="1">The sequence shown here is derived from an EMBL/GenBank/DDBJ whole genome shotgun (WGS) entry which is preliminary data.</text>
</comment>
<dbReference type="EMBL" id="JAYWIO010000006">
    <property type="protein sequence ID" value="KAK7254999.1"/>
    <property type="molecule type" value="Genomic_DNA"/>
</dbReference>
<evidence type="ECO:0000313" key="2">
    <source>
        <dbReference type="Proteomes" id="UP001372338"/>
    </source>
</evidence>
<gene>
    <name evidence="1" type="ORF">RIF29_28398</name>
</gene>
<accession>A0AAN9ECR1</accession>
<evidence type="ECO:0000313" key="1">
    <source>
        <dbReference type="EMBL" id="KAK7254999.1"/>
    </source>
</evidence>
<sequence>MEMRWRNMGSWLIQNPERKTNAERERERERRREKESVLCVVAAVSRYSFSDSASAARSQEEEEEEEELRIHPNLLINSPYLTLIKKPFQNSARTRFRG</sequence>
<keyword evidence="2" id="KW-1185">Reference proteome</keyword>
<protein>
    <submittedName>
        <fullName evidence="1">Uncharacterized protein</fullName>
    </submittedName>
</protein>
<name>A0AAN9ECR1_CROPI</name>
<dbReference type="Proteomes" id="UP001372338">
    <property type="component" value="Unassembled WGS sequence"/>
</dbReference>
<organism evidence="1 2">
    <name type="scientific">Crotalaria pallida</name>
    <name type="common">Smooth rattlebox</name>
    <name type="synonym">Crotalaria striata</name>
    <dbReference type="NCBI Taxonomy" id="3830"/>
    <lineage>
        <taxon>Eukaryota</taxon>
        <taxon>Viridiplantae</taxon>
        <taxon>Streptophyta</taxon>
        <taxon>Embryophyta</taxon>
        <taxon>Tracheophyta</taxon>
        <taxon>Spermatophyta</taxon>
        <taxon>Magnoliopsida</taxon>
        <taxon>eudicotyledons</taxon>
        <taxon>Gunneridae</taxon>
        <taxon>Pentapetalae</taxon>
        <taxon>rosids</taxon>
        <taxon>fabids</taxon>
        <taxon>Fabales</taxon>
        <taxon>Fabaceae</taxon>
        <taxon>Papilionoideae</taxon>
        <taxon>50 kb inversion clade</taxon>
        <taxon>genistoids sensu lato</taxon>
        <taxon>core genistoids</taxon>
        <taxon>Crotalarieae</taxon>
        <taxon>Crotalaria</taxon>
    </lineage>
</organism>
<dbReference type="AlphaFoldDB" id="A0AAN9ECR1"/>
<reference evidence="1 2" key="1">
    <citation type="submission" date="2024-01" db="EMBL/GenBank/DDBJ databases">
        <title>The genomes of 5 underutilized Papilionoideae crops provide insights into root nodulation and disease resistanc.</title>
        <authorList>
            <person name="Yuan L."/>
        </authorList>
    </citation>
    <scope>NUCLEOTIDE SEQUENCE [LARGE SCALE GENOMIC DNA]</scope>
    <source>
        <strain evidence="1">ZHUSHIDOU_FW_LH</strain>
        <tissue evidence="1">Leaf</tissue>
    </source>
</reference>